<evidence type="ECO:0000313" key="1">
    <source>
        <dbReference type="EMBL" id="MFD0315452.1"/>
    </source>
</evidence>
<name>A0ABW2W7J8_9ACTN</name>
<evidence type="ECO:0000313" key="2">
    <source>
        <dbReference type="Proteomes" id="UP001597023"/>
    </source>
</evidence>
<dbReference type="PROSITE" id="PS51257">
    <property type="entry name" value="PROKAR_LIPOPROTEIN"/>
    <property type="match status" value="1"/>
</dbReference>
<dbReference type="EMBL" id="JBHTEB010000001">
    <property type="protein sequence ID" value="MFD0315452.1"/>
    <property type="molecule type" value="Genomic_DNA"/>
</dbReference>
<protein>
    <recommendedName>
        <fullName evidence="3">DUF3558 domain-containing protein</fullName>
    </recommendedName>
</protein>
<dbReference type="Proteomes" id="UP001597023">
    <property type="component" value="Unassembled WGS sequence"/>
</dbReference>
<comment type="caution">
    <text evidence="1">The sequence shown here is derived from an EMBL/GenBank/DDBJ whole genome shotgun (WGS) entry which is preliminary data.</text>
</comment>
<organism evidence="1 2">
    <name type="scientific">Streptomyces flavalbus</name>
    <dbReference type="NCBI Taxonomy" id="2665155"/>
    <lineage>
        <taxon>Bacteria</taxon>
        <taxon>Bacillati</taxon>
        <taxon>Actinomycetota</taxon>
        <taxon>Actinomycetes</taxon>
        <taxon>Kitasatosporales</taxon>
        <taxon>Streptomycetaceae</taxon>
        <taxon>Streptomyces</taxon>
    </lineage>
</organism>
<reference evidence="2" key="1">
    <citation type="journal article" date="2019" name="Int. J. Syst. Evol. Microbiol.">
        <title>The Global Catalogue of Microorganisms (GCM) 10K type strain sequencing project: providing services to taxonomists for standard genome sequencing and annotation.</title>
        <authorList>
            <consortium name="The Broad Institute Genomics Platform"/>
            <consortium name="The Broad Institute Genome Sequencing Center for Infectious Disease"/>
            <person name="Wu L."/>
            <person name="Ma J."/>
        </authorList>
    </citation>
    <scope>NUCLEOTIDE SEQUENCE [LARGE SCALE GENOMIC DNA]</scope>
    <source>
        <strain evidence="2">CGMCC 4.7400</strain>
    </source>
</reference>
<sequence>MKGKLIGSVAVFSALLLLGLGCSRGGQERNYTIPAEVCDVPVAESAVEPLLPGGDSLTEKRPYSQDEGVEDFCALKVGKGYALTVSLDRDTGDGVDAMLASDDYSNLKRASFSGSVLSAGVGEDGAIVWLDCRPKSTQPQTGPLGGAYESLVMELRVGKKGAEVKNPDEQRQHIEDFVRAYLPGVEKTWCAGA</sequence>
<gene>
    <name evidence="1" type="ORF">ACFQZ6_14690</name>
</gene>
<dbReference type="RefSeq" id="WP_381608550.1">
    <property type="nucleotide sequence ID" value="NZ_JBHTEB010000001.1"/>
</dbReference>
<accession>A0ABW2W7J8</accession>
<keyword evidence="2" id="KW-1185">Reference proteome</keyword>
<proteinExistence type="predicted"/>
<evidence type="ECO:0008006" key="3">
    <source>
        <dbReference type="Google" id="ProtNLM"/>
    </source>
</evidence>